<evidence type="ECO:0000313" key="6">
    <source>
        <dbReference type="Proteomes" id="UP000007875"/>
    </source>
</evidence>
<dbReference type="PANTHER" id="PTHR12732:SF0">
    <property type="entry name" value="PCI DOMAIN-CONTAINING PROTEIN 2"/>
    <property type="match status" value="1"/>
</dbReference>
<dbReference type="InterPro" id="IPR036388">
    <property type="entry name" value="WH-like_DNA-bd_sf"/>
</dbReference>
<dbReference type="GO" id="GO:0006368">
    <property type="term" value="P:transcription elongation by RNA polymerase II"/>
    <property type="evidence" value="ECO:0007669"/>
    <property type="project" value="TreeGrafter"/>
</dbReference>
<dbReference type="GeneTree" id="ENSGT00390000001101"/>
<dbReference type="GO" id="GO:0000973">
    <property type="term" value="P:post-transcriptional tethering of RNA polymerase II gene DNA at nuclear periphery"/>
    <property type="evidence" value="ECO:0007669"/>
    <property type="project" value="TreeGrafter"/>
</dbReference>
<dbReference type="GO" id="GO:0070390">
    <property type="term" value="C:transcription export complex 2"/>
    <property type="evidence" value="ECO:0007669"/>
    <property type="project" value="TreeGrafter"/>
</dbReference>
<comment type="similarity">
    <text evidence="1">Belongs to the CSN12 family.</text>
</comment>
<dbReference type="SMART" id="SM00753">
    <property type="entry name" value="PAM"/>
    <property type="match status" value="1"/>
</dbReference>
<dbReference type="FunFam" id="1.10.10.10:FF:000146">
    <property type="entry name" value="PCI domain-containing protein 2 homolog"/>
    <property type="match status" value="1"/>
</dbReference>
<dbReference type="InterPro" id="IPR045114">
    <property type="entry name" value="Csn12-like"/>
</dbReference>
<dbReference type="Gene3D" id="1.10.10.10">
    <property type="entry name" value="Winged helix-like DNA-binding domain superfamily/Winged helix DNA-binding domain"/>
    <property type="match status" value="1"/>
</dbReference>
<evidence type="ECO:0000313" key="5">
    <source>
        <dbReference type="Ensembl" id="ENSCSAVP00000015568.1"/>
    </source>
</evidence>
<sequence length="367" mass="41888">ACLLSFHDPHIGNPKLQLKSADVICRRFLESPYDEMVAAHLRGCWALSIDDFKEVYVCQVLTVQAFVKAFQSQKDDNWCVCFLCSLYVILMVDKEMSRTGRGKRGEMLEKAADTIMSCFRVCGSDGRSAIGVSKKWGMLFLVNQLFKIYFRIGKLHLCKPLIRAIESSTIKDQFTLAQRVTYKYYVGRKAMFDSDFVMAEEYLSFAYSNCHSKCKRNLRMILIYLIPVKMLLGRLPTLELLHTHNLNQFADIVRAVRTGDVQLLNKALIKNETFYIQTGVYLILEKLRAITHRTLFKRVGHILGTHQIPLQAFLEALKSQGIDDIDMDETECIVAGLIFNGNIRGYISHQHKKLVVSKVNAFPPIAA</sequence>
<dbReference type="InterPro" id="IPR000717">
    <property type="entry name" value="PCI_dom"/>
</dbReference>
<protein>
    <recommendedName>
        <fullName evidence="2">PCI domain-containing protein 2</fullName>
    </recommendedName>
    <alternativeName>
        <fullName evidence="3">CSN12-like protein</fullName>
    </alternativeName>
</protein>
<dbReference type="GO" id="GO:0003723">
    <property type="term" value="F:RNA binding"/>
    <property type="evidence" value="ECO:0007669"/>
    <property type="project" value="InterPro"/>
</dbReference>
<dbReference type="Ensembl" id="ENSCSAVT00000015746.1">
    <property type="protein sequence ID" value="ENSCSAVP00000015568.1"/>
    <property type="gene ID" value="ENSCSAVG00000009140.1"/>
</dbReference>
<organism evidence="5 6">
    <name type="scientific">Ciona savignyi</name>
    <name type="common">Pacific transparent sea squirt</name>
    <dbReference type="NCBI Taxonomy" id="51511"/>
    <lineage>
        <taxon>Eukaryota</taxon>
        <taxon>Metazoa</taxon>
        <taxon>Chordata</taxon>
        <taxon>Tunicata</taxon>
        <taxon>Ascidiacea</taxon>
        <taxon>Phlebobranchia</taxon>
        <taxon>Cionidae</taxon>
        <taxon>Ciona</taxon>
    </lineage>
</organism>
<dbReference type="GO" id="GO:0016973">
    <property type="term" value="P:poly(A)+ mRNA export from nucleus"/>
    <property type="evidence" value="ECO:0007669"/>
    <property type="project" value="TreeGrafter"/>
</dbReference>
<reference evidence="6" key="1">
    <citation type="submission" date="2003-08" db="EMBL/GenBank/DDBJ databases">
        <authorList>
            <person name="Birren B."/>
            <person name="Nusbaum C."/>
            <person name="Abebe A."/>
            <person name="Abouelleil A."/>
            <person name="Adekoya E."/>
            <person name="Ait-zahra M."/>
            <person name="Allen N."/>
            <person name="Allen T."/>
            <person name="An P."/>
            <person name="Anderson M."/>
            <person name="Anderson S."/>
            <person name="Arachchi H."/>
            <person name="Armbruster J."/>
            <person name="Bachantsang P."/>
            <person name="Baldwin J."/>
            <person name="Barry A."/>
            <person name="Bayul T."/>
            <person name="Blitshsteyn B."/>
            <person name="Bloom T."/>
            <person name="Blye J."/>
            <person name="Boguslavskiy L."/>
            <person name="Borowsky M."/>
            <person name="Boukhgalter B."/>
            <person name="Brunache A."/>
            <person name="Butler J."/>
            <person name="Calixte N."/>
            <person name="Calvo S."/>
            <person name="Camarata J."/>
            <person name="Campo K."/>
            <person name="Chang J."/>
            <person name="Cheshatsang Y."/>
            <person name="Citroen M."/>
            <person name="Collymore A."/>
            <person name="Considine T."/>
            <person name="Cook A."/>
            <person name="Cooke P."/>
            <person name="Corum B."/>
            <person name="Cuomo C."/>
            <person name="David R."/>
            <person name="Dawoe T."/>
            <person name="Degray S."/>
            <person name="Dodge S."/>
            <person name="Dooley K."/>
            <person name="Dorje P."/>
            <person name="Dorjee K."/>
            <person name="Dorris L."/>
            <person name="Duffey N."/>
            <person name="Dupes A."/>
            <person name="Elkins T."/>
            <person name="Engels R."/>
            <person name="Erickson J."/>
            <person name="Farina A."/>
            <person name="Faro S."/>
            <person name="Ferreira P."/>
            <person name="Fischer H."/>
            <person name="Fitzgerald M."/>
            <person name="Foley K."/>
            <person name="Gage D."/>
            <person name="Galagan J."/>
            <person name="Gearin G."/>
            <person name="Gnerre S."/>
            <person name="Gnirke A."/>
            <person name="Goyette A."/>
            <person name="Graham J."/>
            <person name="Grandbois E."/>
            <person name="Gyaltsen K."/>
            <person name="Hafez N."/>
            <person name="Hagopian D."/>
            <person name="Hagos B."/>
            <person name="Hall J."/>
            <person name="Hatcher B."/>
            <person name="Heller A."/>
            <person name="Higgins H."/>
            <person name="Honan T."/>
            <person name="Horn A."/>
            <person name="Houde N."/>
            <person name="Hughes L."/>
            <person name="Hulme W."/>
            <person name="Husby E."/>
            <person name="Iliev I."/>
            <person name="Jaffe D."/>
            <person name="Jones C."/>
            <person name="Kamal M."/>
            <person name="Kamat A."/>
            <person name="Kamvysselis M."/>
            <person name="Karlsson E."/>
            <person name="Kells C."/>
            <person name="Kieu A."/>
            <person name="Kisner P."/>
            <person name="Kodira C."/>
            <person name="Kulbokas E."/>
            <person name="Labutti K."/>
            <person name="Lama D."/>
            <person name="Landers T."/>
            <person name="Leger J."/>
            <person name="Levine S."/>
            <person name="Lewis D."/>
            <person name="Lewis T."/>
            <person name="Lindblad-toh K."/>
            <person name="Liu X."/>
            <person name="Lokyitsang T."/>
            <person name="Lokyitsang Y."/>
            <person name="Lucien O."/>
            <person name="Lui A."/>
            <person name="Ma L.J."/>
            <person name="Mabbitt R."/>
            <person name="Macdonald J."/>
            <person name="Maclean C."/>
            <person name="Major J."/>
            <person name="Manning J."/>
            <person name="Marabella R."/>
            <person name="Maru K."/>
            <person name="Matthews C."/>
            <person name="Mauceli E."/>
            <person name="Mccarthy M."/>
            <person name="Mcdonough S."/>
            <person name="Mcghee T."/>
            <person name="Meldrim J."/>
            <person name="Meneus L."/>
            <person name="Mesirov J."/>
            <person name="Mihalev A."/>
            <person name="Mihova T."/>
            <person name="Mikkelsen T."/>
            <person name="Mlenga V."/>
            <person name="Moru K."/>
            <person name="Mozes J."/>
            <person name="Mulrain L."/>
            <person name="Munson G."/>
            <person name="Naylor J."/>
            <person name="Newes C."/>
            <person name="Nguyen C."/>
            <person name="Nguyen N."/>
            <person name="Nguyen T."/>
            <person name="Nicol R."/>
            <person name="Nielsen C."/>
            <person name="Nizzari M."/>
            <person name="Norbu C."/>
            <person name="Norbu N."/>
            <person name="O'donnell P."/>
            <person name="Okoawo O."/>
            <person name="O'leary S."/>
            <person name="Omotosho B."/>
            <person name="O'neill K."/>
            <person name="Osman S."/>
            <person name="Parker S."/>
            <person name="Perrin D."/>
            <person name="Phunkhang P."/>
            <person name="Piqani B."/>
            <person name="Purcell S."/>
            <person name="Rachupka T."/>
            <person name="Ramasamy U."/>
            <person name="Rameau R."/>
            <person name="Ray V."/>
            <person name="Raymond C."/>
            <person name="Retta R."/>
            <person name="Richardson S."/>
            <person name="Rise C."/>
            <person name="Rodriguez J."/>
            <person name="Rogers J."/>
            <person name="Rogov P."/>
            <person name="Rutman M."/>
            <person name="Schupbach R."/>
            <person name="Seaman C."/>
            <person name="Settipalli S."/>
            <person name="Sharpe T."/>
            <person name="Sheridan J."/>
            <person name="Sherpa N."/>
            <person name="Shi J."/>
            <person name="Smirnov S."/>
            <person name="Smith C."/>
            <person name="Sougnez C."/>
            <person name="Spencer B."/>
            <person name="Stalker J."/>
            <person name="Stange-thomann N."/>
            <person name="Stavropoulos S."/>
            <person name="Stetson K."/>
            <person name="Stone C."/>
            <person name="Stone S."/>
            <person name="Stubbs M."/>
            <person name="Talamas J."/>
            <person name="Tchuinga P."/>
            <person name="Tenzing P."/>
            <person name="Tesfaye S."/>
            <person name="Theodore J."/>
            <person name="Thoulutsang Y."/>
            <person name="Topham K."/>
            <person name="Towey S."/>
            <person name="Tsamla T."/>
            <person name="Tsomo N."/>
            <person name="Vallee D."/>
            <person name="Vassiliev H."/>
            <person name="Venkataraman V."/>
            <person name="Vinson J."/>
            <person name="Vo A."/>
            <person name="Wade C."/>
            <person name="Wang S."/>
            <person name="Wangchuk T."/>
            <person name="Wangdi T."/>
            <person name="Whittaker C."/>
            <person name="Wilkinson J."/>
            <person name="Wu Y."/>
            <person name="Wyman D."/>
            <person name="Yadav S."/>
            <person name="Yang S."/>
            <person name="Yang X."/>
            <person name="Yeager S."/>
            <person name="Yee E."/>
            <person name="Young G."/>
            <person name="Zainoun J."/>
            <person name="Zembeck L."/>
            <person name="Zimmer A."/>
            <person name="Zody M."/>
            <person name="Lander E."/>
        </authorList>
    </citation>
    <scope>NUCLEOTIDE SEQUENCE [LARGE SCALE GENOMIC DNA]</scope>
</reference>
<dbReference type="PANTHER" id="PTHR12732">
    <property type="entry name" value="UNCHARACTERIZED PROTEASOME COMPONENT REGION PCI-CONTAINING"/>
    <property type="match status" value="1"/>
</dbReference>
<accession>H2ZDA2</accession>
<name>H2ZDA2_CIOSA</name>
<dbReference type="PROSITE" id="PS50250">
    <property type="entry name" value="PCI"/>
    <property type="match status" value="1"/>
</dbReference>
<proteinExistence type="inferred from homology"/>
<dbReference type="Pfam" id="PF01399">
    <property type="entry name" value="PCI"/>
    <property type="match status" value="1"/>
</dbReference>
<dbReference type="GO" id="GO:0003690">
    <property type="term" value="F:double-stranded DNA binding"/>
    <property type="evidence" value="ECO:0007669"/>
    <property type="project" value="InterPro"/>
</dbReference>
<evidence type="ECO:0000256" key="2">
    <source>
        <dbReference type="ARBA" id="ARBA00026186"/>
    </source>
</evidence>
<reference evidence="5" key="3">
    <citation type="submission" date="2025-09" db="UniProtKB">
        <authorList>
            <consortium name="Ensembl"/>
        </authorList>
    </citation>
    <scope>IDENTIFICATION</scope>
</reference>
<keyword evidence="6" id="KW-1185">Reference proteome</keyword>
<dbReference type="HOGENOM" id="CLU_031567_2_0_1"/>
<reference evidence="5" key="2">
    <citation type="submission" date="2025-08" db="UniProtKB">
        <authorList>
            <consortium name="Ensembl"/>
        </authorList>
    </citation>
    <scope>IDENTIFICATION</scope>
</reference>
<evidence type="ECO:0000259" key="4">
    <source>
        <dbReference type="PROSITE" id="PS50250"/>
    </source>
</evidence>
<evidence type="ECO:0000256" key="3">
    <source>
        <dbReference type="ARBA" id="ARBA00033214"/>
    </source>
</evidence>
<evidence type="ECO:0000256" key="1">
    <source>
        <dbReference type="ARBA" id="ARBA00025771"/>
    </source>
</evidence>
<feature type="domain" description="PCI" evidence="4">
    <location>
        <begin position="180"/>
        <end position="361"/>
    </location>
</feature>
<dbReference type="AlphaFoldDB" id="H2ZDA2"/>
<dbReference type="Proteomes" id="UP000007875">
    <property type="component" value="Unassembled WGS sequence"/>
</dbReference>